<evidence type="ECO:0000256" key="1">
    <source>
        <dbReference type="SAM" id="Coils"/>
    </source>
</evidence>
<dbReference type="RefSeq" id="WP_183780917.1">
    <property type="nucleotide sequence ID" value="NZ_JACIBS010000001.1"/>
</dbReference>
<evidence type="ECO:0000313" key="4">
    <source>
        <dbReference type="EMBL" id="MBB3662690.1"/>
    </source>
</evidence>
<protein>
    <submittedName>
        <fullName evidence="4">Sec-independent protein translocase protein TatA</fullName>
    </submittedName>
</protein>
<dbReference type="SUPFAM" id="SSF140453">
    <property type="entry name" value="EsxAB dimer-like"/>
    <property type="match status" value="1"/>
</dbReference>
<name>A0A839XHD0_9PSEU</name>
<reference evidence="4 5" key="1">
    <citation type="submission" date="2020-08" db="EMBL/GenBank/DDBJ databases">
        <title>Sequencing the genomes of 1000 actinobacteria strains.</title>
        <authorList>
            <person name="Klenk H.-P."/>
        </authorList>
    </citation>
    <scope>NUCLEOTIDE SEQUENCE [LARGE SCALE GENOMIC DNA]</scope>
    <source>
        <strain evidence="4 5">DSM 45267</strain>
    </source>
</reference>
<comment type="caution">
    <text evidence="4">The sequence shown here is derived from an EMBL/GenBank/DDBJ whole genome shotgun (WGS) entry which is preliminary data.</text>
</comment>
<keyword evidence="1" id="KW-0175">Coiled coil</keyword>
<dbReference type="AlphaFoldDB" id="A0A839XHD0"/>
<dbReference type="Pfam" id="PF06259">
    <property type="entry name" value="Abhydrolase_8"/>
    <property type="match status" value="1"/>
</dbReference>
<dbReference type="SUPFAM" id="SSF53474">
    <property type="entry name" value="alpha/beta-Hydrolases"/>
    <property type="match status" value="1"/>
</dbReference>
<feature type="domain" description="DUF1023" evidence="3">
    <location>
        <begin position="306"/>
        <end position="474"/>
    </location>
</feature>
<dbReference type="InterPro" id="IPR029058">
    <property type="entry name" value="AB_hydrolase_fold"/>
</dbReference>
<accession>A0A839XHD0</accession>
<evidence type="ECO:0000256" key="2">
    <source>
        <dbReference type="SAM" id="MobiDB-lite"/>
    </source>
</evidence>
<evidence type="ECO:0000259" key="3">
    <source>
        <dbReference type="Pfam" id="PF06259"/>
    </source>
</evidence>
<feature type="region of interest" description="Disordered" evidence="2">
    <location>
        <begin position="31"/>
        <end position="52"/>
    </location>
</feature>
<dbReference type="Gene3D" id="1.20.1260.20">
    <property type="entry name" value="PPE superfamily"/>
    <property type="match status" value="1"/>
</dbReference>
<keyword evidence="5" id="KW-1185">Reference proteome</keyword>
<dbReference type="InterPro" id="IPR036689">
    <property type="entry name" value="ESAT-6-like_sf"/>
</dbReference>
<gene>
    <name evidence="4" type="ORF">FB384_001594</name>
</gene>
<dbReference type="Gene3D" id="3.40.50.1820">
    <property type="entry name" value="alpha/beta hydrolase"/>
    <property type="match status" value="1"/>
</dbReference>
<dbReference type="Proteomes" id="UP000564573">
    <property type="component" value="Unassembled WGS sequence"/>
</dbReference>
<proteinExistence type="predicted"/>
<organism evidence="4 5">
    <name type="scientific">Prauserella sediminis</name>
    <dbReference type="NCBI Taxonomy" id="577680"/>
    <lineage>
        <taxon>Bacteria</taxon>
        <taxon>Bacillati</taxon>
        <taxon>Actinomycetota</taxon>
        <taxon>Actinomycetes</taxon>
        <taxon>Pseudonocardiales</taxon>
        <taxon>Pseudonocardiaceae</taxon>
        <taxon>Prauserella</taxon>
        <taxon>Prauserella salsuginis group</taxon>
    </lineage>
</organism>
<dbReference type="InterPro" id="IPR010427">
    <property type="entry name" value="DUF1023"/>
</dbReference>
<dbReference type="InterPro" id="IPR038332">
    <property type="entry name" value="PPE_sf"/>
</dbReference>
<sequence length="531" mass="56452">MVSFEQLRSADPASFDNLANKWSRLAGELSSTDSDLASAARPLEGWSGDAGDTARAHISDVRDGYSTAAEYIEKIPPALRTLSDAVSEAQKTVNSVAETVDSNGHLRLQTDGTVRAIPGGPGDMRSDEEKQAASDLAEELTGKISRALKAAREADRTAVSALDKATPESAGLELEATGDGNIVTPADIPRDASAAEVKQWWDELSPTEQESAIYTHGDVIGGLDGIPAEDRDRANRIRFTEEYTQLNERRDELENLDPSGYSPEARELEEIDQTLRGLDAIHERLEREPTATRPEAYLLDFSTEGNGRGIVATGNPDTADNVVTSVPGTGSNLSKIGGELDKADALLDQAAQTERGSSNAAITWVGYDAPQDLGAATKADFAEDAAGDLQSFQDGLRATHEGQPSNNTLIGHSYGSTVVGHAAQGDKELDVDNAVFIGSPGVGADHVSELNLADGADVYAGTAENDVIRNTPPFIHDNQPINEDFGAEVFDAGEGTDSWYGTSTDAHSEYWDENSTPLRNLGRIVVGESPS</sequence>
<dbReference type="EMBL" id="JACIBS010000001">
    <property type="protein sequence ID" value="MBB3662690.1"/>
    <property type="molecule type" value="Genomic_DNA"/>
</dbReference>
<feature type="coiled-coil region" evidence="1">
    <location>
        <begin position="236"/>
        <end position="288"/>
    </location>
</feature>
<feature type="compositionally biased region" description="Low complexity" evidence="2">
    <location>
        <begin position="31"/>
        <end position="40"/>
    </location>
</feature>
<evidence type="ECO:0000313" key="5">
    <source>
        <dbReference type="Proteomes" id="UP000564573"/>
    </source>
</evidence>